<gene>
    <name evidence="6" type="ORF">SAMN06296028_12315</name>
</gene>
<dbReference type="SUPFAM" id="SSF51905">
    <property type="entry name" value="FAD/NAD(P)-binding domain"/>
    <property type="match status" value="2"/>
</dbReference>
<dbReference type="AlphaFoldDB" id="A0A1X7E7P7"/>
<dbReference type="InterPro" id="IPR000073">
    <property type="entry name" value="AB_hydrolase_1"/>
</dbReference>
<dbReference type="PRINTS" id="PR00411">
    <property type="entry name" value="PNDRDTASEI"/>
</dbReference>
<evidence type="ECO:0000256" key="4">
    <source>
        <dbReference type="SAM" id="MobiDB-lite"/>
    </source>
</evidence>
<dbReference type="Pfam" id="PF00561">
    <property type="entry name" value="Abhydrolase_1"/>
    <property type="match status" value="1"/>
</dbReference>
<dbReference type="Pfam" id="PF13450">
    <property type="entry name" value="NAD_binding_8"/>
    <property type="match status" value="1"/>
</dbReference>
<evidence type="ECO:0000256" key="2">
    <source>
        <dbReference type="ARBA" id="ARBA00010139"/>
    </source>
</evidence>
<dbReference type="Gene3D" id="3.40.50.1820">
    <property type="entry name" value="alpha/beta hydrolase"/>
    <property type="match status" value="1"/>
</dbReference>
<dbReference type="InterPro" id="IPR036188">
    <property type="entry name" value="FAD/NAD-bd_sf"/>
</dbReference>
<dbReference type="RefSeq" id="WP_240505775.1">
    <property type="nucleotide sequence ID" value="NZ_FXAC01000023.1"/>
</dbReference>
<dbReference type="InterPro" id="IPR029058">
    <property type="entry name" value="AB_hydrolase_fold"/>
</dbReference>
<keyword evidence="7" id="KW-1185">Reference proteome</keyword>
<evidence type="ECO:0000256" key="1">
    <source>
        <dbReference type="ARBA" id="ARBA00001974"/>
    </source>
</evidence>
<name>A0A1X7E7P7_9MICC</name>
<reference evidence="7" key="1">
    <citation type="submission" date="2017-04" db="EMBL/GenBank/DDBJ databases">
        <authorList>
            <person name="Varghese N."/>
            <person name="Submissions S."/>
        </authorList>
    </citation>
    <scope>NUCLEOTIDE SEQUENCE [LARGE SCALE GENOMIC DNA]</scope>
    <source>
        <strain evidence="7">NIO-1021</strain>
    </source>
</reference>
<dbReference type="Proteomes" id="UP000192929">
    <property type="component" value="Unassembled WGS sequence"/>
</dbReference>
<comment type="similarity">
    <text evidence="2">Belongs to the FAD-binding monooxygenase family.</text>
</comment>
<dbReference type="InterPro" id="IPR051820">
    <property type="entry name" value="FAD-binding_MO"/>
</dbReference>
<organism evidence="6 7">
    <name type="scientific">Kocuria marina subsp. indica</name>
    <dbReference type="NCBI Taxonomy" id="1049583"/>
    <lineage>
        <taxon>Bacteria</taxon>
        <taxon>Bacillati</taxon>
        <taxon>Actinomycetota</taxon>
        <taxon>Actinomycetes</taxon>
        <taxon>Micrococcales</taxon>
        <taxon>Micrococcaceae</taxon>
        <taxon>Kocuria</taxon>
    </lineage>
</organism>
<evidence type="ECO:0000313" key="7">
    <source>
        <dbReference type="Proteomes" id="UP000192929"/>
    </source>
</evidence>
<proteinExistence type="inferred from homology"/>
<dbReference type="PANTHER" id="PTHR43872">
    <property type="entry name" value="MONOOXYGENASE, PUTATIVE (AFU_ORTHOLOGUE AFUA_8G02570)-RELATED"/>
    <property type="match status" value="1"/>
</dbReference>
<feature type="region of interest" description="Disordered" evidence="4">
    <location>
        <begin position="132"/>
        <end position="166"/>
    </location>
</feature>
<evidence type="ECO:0000313" key="6">
    <source>
        <dbReference type="EMBL" id="SMF28629.1"/>
    </source>
</evidence>
<keyword evidence="3" id="KW-0560">Oxidoreductase</keyword>
<comment type="cofactor">
    <cofactor evidence="1">
        <name>FAD</name>
        <dbReference type="ChEBI" id="CHEBI:57692"/>
    </cofactor>
</comment>
<keyword evidence="3" id="KW-0503">Monooxygenase</keyword>
<feature type="domain" description="AB hydrolase-1" evidence="5">
    <location>
        <begin position="566"/>
        <end position="816"/>
    </location>
</feature>
<dbReference type="SUPFAM" id="SSF53474">
    <property type="entry name" value="alpha/beta-Hydrolases"/>
    <property type="match status" value="1"/>
</dbReference>
<protein>
    <submittedName>
        <fullName evidence="6">Predicted flavoprotein CzcO associated with the cation diffusion facilitator CzcD</fullName>
    </submittedName>
</protein>
<dbReference type="PANTHER" id="PTHR43872:SF1">
    <property type="entry name" value="MONOOXYGENASE, PUTATIVE (AFU_ORTHOLOGUE AFUA_8G02570)-RELATED"/>
    <property type="match status" value="1"/>
</dbReference>
<dbReference type="Gene3D" id="3.50.50.60">
    <property type="entry name" value="FAD/NAD(P)-binding domain"/>
    <property type="match status" value="3"/>
</dbReference>
<sequence length="838" mass="90845">MSEHAGAALPEHTDILIIGAGLSGIGAACKLRHEHPGKSITVLESRGNSGGTWDLFRYPGVRSDSDLYTYGYDFRPWTRQNPIAEGSAILDYIRDTARASGVDKLIHYHRRVTAADWSSGTSHWTVTVERTAPPEPRAGAAPSDVGGGAPGHSIDGPRPEPIGTGETQPITATWVFVATGYYGYDRPHIPDFAGVGGFRGQLVHPQFWPEDLDVRGKKVAVIGSGATAVTLLPELVTRGAETTMVQRTPSYILPLPSPGVAEKVLFMALGRARAARVMRPLMAAGQRALWVASKAAPRVVRAGIAAVNRRRLPADVSVREHFTPPYDPWDQRLCVAPNGDFFAALHEPNAHIVTAGIDRFDADGLVLTDGRRVAADVVVSATGFDLLMFGGARLSVDGRPVNLPERIAYRGAMLSDVPNLAFAIGYTNGSWTLKIGLVVDWLSRLIAHTDSVGAASVRPVAPEGLRTRPLLDFDAGYVQRSLDQLPRQGDTAPWRMAMNYFDDRRQLLRKPVVDRFLRFDDAAAPVPEQLPALLTGPGESGEERTVQLDDDRFICVRLDGPSDGAPLVLITGLAFDLATWPMSFVHALADRGYRVIRLDNRDVGRSFRVTSTSPSARRLLRGPLPEGQYSVEDMSEDVADTLRALGVERADVMGFSLGGMIAQSLAGHHPELVRRLISLCSTTGDPSVGTAATSTAALLMFPGAKTRDMYIRGRLVMSHHLAGPGFPVDVAYERQLAATHWDRSLDPRGEAEAMRRQIGAIRSSGDRTEVLSRITAPTLVIHGDKDKIVRPDGGPATAEVIPHARFVRIPGMGHQVHPMVVPRLFELVIDHLGDPREG</sequence>
<evidence type="ECO:0000259" key="5">
    <source>
        <dbReference type="Pfam" id="PF00561"/>
    </source>
</evidence>
<evidence type="ECO:0000256" key="3">
    <source>
        <dbReference type="ARBA" id="ARBA00023033"/>
    </source>
</evidence>
<dbReference type="GO" id="GO:0004497">
    <property type="term" value="F:monooxygenase activity"/>
    <property type="evidence" value="ECO:0007669"/>
    <property type="project" value="UniProtKB-KW"/>
</dbReference>
<accession>A0A1X7E7P7</accession>
<dbReference type="EMBL" id="FXAC01000023">
    <property type="protein sequence ID" value="SMF28629.1"/>
    <property type="molecule type" value="Genomic_DNA"/>
</dbReference>